<dbReference type="Proteomes" id="UP000712281">
    <property type="component" value="Unassembled WGS sequence"/>
</dbReference>
<sequence length="66" mass="7600">MSIDNQLMILTMLLAFTRNWLRLFPWFHAFLAVIIHLVAIELIIKLSRPLGTYVIITPTTMSCSIP</sequence>
<protein>
    <submittedName>
        <fullName evidence="2">Uncharacterized protein</fullName>
    </submittedName>
</protein>
<feature type="transmembrane region" description="Helical" evidence="1">
    <location>
        <begin position="20"/>
        <end position="44"/>
    </location>
</feature>
<evidence type="ECO:0000313" key="3">
    <source>
        <dbReference type="Proteomes" id="UP000712281"/>
    </source>
</evidence>
<accession>A0A8S9JMV9</accession>
<evidence type="ECO:0000313" key="2">
    <source>
        <dbReference type="EMBL" id="KAF2582747.1"/>
    </source>
</evidence>
<proteinExistence type="predicted"/>
<gene>
    <name evidence="2" type="ORF">F2Q68_00004702</name>
</gene>
<dbReference type="EMBL" id="QGKW02001660">
    <property type="protein sequence ID" value="KAF2582747.1"/>
    <property type="molecule type" value="Genomic_DNA"/>
</dbReference>
<comment type="caution">
    <text evidence="2">The sequence shown here is derived from an EMBL/GenBank/DDBJ whole genome shotgun (WGS) entry which is preliminary data.</text>
</comment>
<keyword evidence="1" id="KW-0472">Membrane</keyword>
<organism evidence="2 3">
    <name type="scientific">Brassica cretica</name>
    <name type="common">Mustard</name>
    <dbReference type="NCBI Taxonomy" id="69181"/>
    <lineage>
        <taxon>Eukaryota</taxon>
        <taxon>Viridiplantae</taxon>
        <taxon>Streptophyta</taxon>
        <taxon>Embryophyta</taxon>
        <taxon>Tracheophyta</taxon>
        <taxon>Spermatophyta</taxon>
        <taxon>Magnoliopsida</taxon>
        <taxon>eudicotyledons</taxon>
        <taxon>Gunneridae</taxon>
        <taxon>Pentapetalae</taxon>
        <taxon>rosids</taxon>
        <taxon>malvids</taxon>
        <taxon>Brassicales</taxon>
        <taxon>Brassicaceae</taxon>
        <taxon>Brassiceae</taxon>
        <taxon>Brassica</taxon>
    </lineage>
</organism>
<name>A0A8S9JMV9_BRACR</name>
<keyword evidence="1" id="KW-1133">Transmembrane helix</keyword>
<keyword evidence="1" id="KW-0812">Transmembrane</keyword>
<evidence type="ECO:0000256" key="1">
    <source>
        <dbReference type="SAM" id="Phobius"/>
    </source>
</evidence>
<reference evidence="2" key="1">
    <citation type="submission" date="2019-12" db="EMBL/GenBank/DDBJ databases">
        <title>Genome sequencing and annotation of Brassica cretica.</title>
        <authorList>
            <person name="Studholme D.J."/>
            <person name="Sarris P.F."/>
        </authorList>
    </citation>
    <scope>NUCLEOTIDE SEQUENCE</scope>
    <source>
        <strain evidence="2">PFS-001/15</strain>
        <tissue evidence="2">Leaf</tissue>
    </source>
</reference>
<dbReference type="AlphaFoldDB" id="A0A8S9JMV9"/>